<comment type="caution">
    <text evidence="8">The sequence shown here is derived from an EMBL/GenBank/DDBJ whole genome shotgun (WGS) entry which is preliminary data.</text>
</comment>
<keyword evidence="2" id="KW-0285">Flavoprotein</keyword>
<dbReference type="EMBL" id="JACIIX010000002">
    <property type="protein sequence ID" value="MBB6209469.1"/>
    <property type="molecule type" value="Genomic_DNA"/>
</dbReference>
<comment type="cofactor">
    <cofactor evidence="1">
        <name>FAD</name>
        <dbReference type="ChEBI" id="CHEBI:57692"/>
    </cofactor>
</comment>
<dbReference type="AlphaFoldDB" id="A0A7W9ZG75"/>
<dbReference type="SUPFAM" id="SSF51905">
    <property type="entry name" value="FAD/NAD(P)-binding domain"/>
    <property type="match status" value="1"/>
</dbReference>
<keyword evidence="6" id="KW-1133">Transmembrane helix</keyword>
<dbReference type="InterPro" id="IPR036188">
    <property type="entry name" value="FAD/NAD-bd_sf"/>
</dbReference>
<reference evidence="8 9" key="1">
    <citation type="submission" date="2020-08" db="EMBL/GenBank/DDBJ databases">
        <title>Genomic Encyclopedia of Type Strains, Phase IV (KMG-IV): sequencing the most valuable type-strain genomes for metagenomic binning, comparative biology and taxonomic classification.</title>
        <authorList>
            <person name="Goeker M."/>
        </authorList>
    </citation>
    <scope>NUCLEOTIDE SEQUENCE [LARGE SCALE GENOMIC DNA]</scope>
    <source>
        <strain evidence="8 9">DSM 11590</strain>
    </source>
</reference>
<evidence type="ECO:0000259" key="7">
    <source>
        <dbReference type="Pfam" id="PF01266"/>
    </source>
</evidence>
<keyword evidence="3" id="KW-0274">FAD</keyword>
<dbReference type="Pfam" id="PF01266">
    <property type="entry name" value="DAO"/>
    <property type="match status" value="1"/>
</dbReference>
<comment type="similarity">
    <text evidence="5">Belongs to the L2HGDH family.</text>
</comment>
<protein>
    <submittedName>
        <fullName evidence="8">L-2-hydroxyglutarate oxidase LhgO</fullName>
    </submittedName>
</protein>
<keyword evidence="6" id="KW-0812">Transmembrane</keyword>
<proteinExistence type="inferred from homology"/>
<keyword evidence="9" id="KW-1185">Reference proteome</keyword>
<dbReference type="Gene3D" id="3.50.50.60">
    <property type="entry name" value="FAD/NAD(P)-binding domain"/>
    <property type="match status" value="1"/>
</dbReference>
<feature type="transmembrane region" description="Helical" evidence="6">
    <location>
        <begin position="6"/>
        <end position="23"/>
    </location>
</feature>
<dbReference type="RefSeq" id="WP_184261773.1">
    <property type="nucleotide sequence ID" value="NZ_JACIIX010000002.1"/>
</dbReference>
<evidence type="ECO:0000313" key="8">
    <source>
        <dbReference type="EMBL" id="MBB6209469.1"/>
    </source>
</evidence>
<evidence type="ECO:0000256" key="1">
    <source>
        <dbReference type="ARBA" id="ARBA00001974"/>
    </source>
</evidence>
<evidence type="ECO:0000256" key="2">
    <source>
        <dbReference type="ARBA" id="ARBA00022630"/>
    </source>
</evidence>
<evidence type="ECO:0000256" key="5">
    <source>
        <dbReference type="ARBA" id="ARBA00037941"/>
    </source>
</evidence>
<sequence>MDQVDVVVIGAGVVGLAVAAMLAQAGREVVIVEAGPAIGTATSARNSEVIHAGIYYPAGSLKARLCVEGRAALYGWCAARGVTARKVGKLIVATDAAEAEALEALRQKAAANGVALEPLTGAQAMALEPALSCVAALRSPETGIIDSHGLMLSYLGVAEEHGAMLALNTPVLSGAAEDGGIRLCCGGAEPMTLKARTVINCAGLWAQHVSRSIDGVNPASVPPLSLAKGNYFDLTTAPPFRTLVYPVPVNGGLGVHYTVDLGGRGRFGPDVEWLDHADPDAIDYQVQPQRGDVFYAAVRRYWPGLPDGALAAGYAGVRPKPHPARAAAEDFILHSPSQTGVDGLFTLYGIESPGLTASLALGRLVAENVAAG</sequence>
<evidence type="ECO:0000313" key="9">
    <source>
        <dbReference type="Proteomes" id="UP000544872"/>
    </source>
</evidence>
<keyword evidence="6" id="KW-0472">Membrane</keyword>
<evidence type="ECO:0000256" key="3">
    <source>
        <dbReference type="ARBA" id="ARBA00022827"/>
    </source>
</evidence>
<dbReference type="Gene3D" id="3.30.9.10">
    <property type="entry name" value="D-Amino Acid Oxidase, subunit A, domain 2"/>
    <property type="match status" value="1"/>
</dbReference>
<feature type="domain" description="FAD dependent oxidoreductase" evidence="7">
    <location>
        <begin position="5"/>
        <end position="367"/>
    </location>
</feature>
<accession>A0A7W9ZG75</accession>
<dbReference type="PANTHER" id="PTHR43104:SF4">
    <property type="entry name" value="L-2-HYDROXYGLUTARATE DEHYDROGENASE, MITOCHONDRIAL"/>
    <property type="match status" value="1"/>
</dbReference>
<gene>
    <name evidence="8" type="ORF">FHS48_000871</name>
</gene>
<dbReference type="PANTHER" id="PTHR43104">
    <property type="entry name" value="L-2-HYDROXYGLUTARATE DEHYDROGENASE, MITOCHONDRIAL"/>
    <property type="match status" value="1"/>
</dbReference>
<dbReference type="InterPro" id="IPR006076">
    <property type="entry name" value="FAD-dep_OxRdtase"/>
</dbReference>
<evidence type="ECO:0000256" key="4">
    <source>
        <dbReference type="ARBA" id="ARBA00023002"/>
    </source>
</evidence>
<dbReference type="Proteomes" id="UP000544872">
    <property type="component" value="Unassembled WGS sequence"/>
</dbReference>
<organism evidence="8 9">
    <name type="scientific">Novispirillum itersonii</name>
    <name type="common">Aquaspirillum itersonii</name>
    <dbReference type="NCBI Taxonomy" id="189"/>
    <lineage>
        <taxon>Bacteria</taxon>
        <taxon>Pseudomonadati</taxon>
        <taxon>Pseudomonadota</taxon>
        <taxon>Alphaproteobacteria</taxon>
        <taxon>Rhodospirillales</taxon>
        <taxon>Novispirillaceae</taxon>
        <taxon>Novispirillum</taxon>
    </lineage>
</organism>
<evidence type="ECO:0000256" key="6">
    <source>
        <dbReference type="SAM" id="Phobius"/>
    </source>
</evidence>
<name>A0A7W9ZG75_NOVIT</name>
<keyword evidence="4" id="KW-0560">Oxidoreductase</keyword>
<dbReference type="GO" id="GO:0047545">
    <property type="term" value="F:(S)-2-hydroxyglutarate dehydrogenase activity"/>
    <property type="evidence" value="ECO:0007669"/>
    <property type="project" value="TreeGrafter"/>
</dbReference>